<evidence type="ECO:0000313" key="3">
    <source>
        <dbReference type="EMBL" id="GMH96206.1"/>
    </source>
</evidence>
<dbReference type="PROSITE" id="PS50191">
    <property type="entry name" value="CRAL_TRIO"/>
    <property type="match status" value="1"/>
</dbReference>
<feature type="compositionally biased region" description="Low complexity" evidence="1">
    <location>
        <begin position="59"/>
        <end position="75"/>
    </location>
</feature>
<dbReference type="GO" id="GO:0008526">
    <property type="term" value="F:phosphatidylinositol transfer activity"/>
    <property type="evidence" value="ECO:0007669"/>
    <property type="project" value="TreeGrafter"/>
</dbReference>
<dbReference type="Proteomes" id="UP001165160">
    <property type="component" value="Unassembled WGS sequence"/>
</dbReference>
<feature type="region of interest" description="Disordered" evidence="1">
    <location>
        <begin position="48"/>
        <end position="78"/>
    </location>
</feature>
<feature type="domain" description="CRAL-TRIO" evidence="2">
    <location>
        <begin position="178"/>
        <end position="355"/>
    </location>
</feature>
<dbReference type="InterPro" id="IPR036865">
    <property type="entry name" value="CRAL-TRIO_dom_sf"/>
</dbReference>
<evidence type="ECO:0000256" key="1">
    <source>
        <dbReference type="SAM" id="MobiDB-lite"/>
    </source>
</evidence>
<gene>
    <name evidence="3" type="ORF">TrVE_jg4843</name>
</gene>
<comment type="caution">
    <text evidence="3">The sequence shown here is derived from an EMBL/GenBank/DDBJ whole genome shotgun (WGS) entry which is preliminary data.</text>
</comment>
<accession>A0A9W7BRN9</accession>
<dbReference type="Pfam" id="PF00650">
    <property type="entry name" value="CRAL_TRIO"/>
    <property type="match status" value="1"/>
</dbReference>
<dbReference type="CDD" id="cd00170">
    <property type="entry name" value="SEC14"/>
    <property type="match status" value="1"/>
</dbReference>
<dbReference type="AlphaFoldDB" id="A0A9W7BRN9"/>
<keyword evidence="4" id="KW-1185">Reference proteome</keyword>
<evidence type="ECO:0000259" key="2">
    <source>
        <dbReference type="PROSITE" id="PS50191"/>
    </source>
</evidence>
<protein>
    <recommendedName>
        <fullName evidence="2">CRAL-TRIO domain-containing protein</fullName>
    </recommendedName>
</protein>
<organism evidence="3 4">
    <name type="scientific">Triparma verrucosa</name>
    <dbReference type="NCBI Taxonomy" id="1606542"/>
    <lineage>
        <taxon>Eukaryota</taxon>
        <taxon>Sar</taxon>
        <taxon>Stramenopiles</taxon>
        <taxon>Ochrophyta</taxon>
        <taxon>Bolidophyceae</taxon>
        <taxon>Parmales</taxon>
        <taxon>Triparmaceae</taxon>
        <taxon>Triparma</taxon>
    </lineage>
</organism>
<proteinExistence type="predicted"/>
<reference evidence="4" key="1">
    <citation type="journal article" date="2023" name="Commun. Biol.">
        <title>Genome analysis of Parmales, the sister group of diatoms, reveals the evolutionary specialization of diatoms from phago-mixotrophs to photoautotrophs.</title>
        <authorList>
            <person name="Ban H."/>
            <person name="Sato S."/>
            <person name="Yoshikawa S."/>
            <person name="Yamada K."/>
            <person name="Nakamura Y."/>
            <person name="Ichinomiya M."/>
            <person name="Sato N."/>
            <person name="Blanc-Mathieu R."/>
            <person name="Endo H."/>
            <person name="Kuwata A."/>
            <person name="Ogata H."/>
        </authorList>
    </citation>
    <scope>NUCLEOTIDE SEQUENCE [LARGE SCALE GENOMIC DNA]</scope>
    <source>
        <strain evidence="4">NIES 3699</strain>
    </source>
</reference>
<evidence type="ECO:0000313" key="4">
    <source>
        <dbReference type="Proteomes" id="UP001165160"/>
    </source>
</evidence>
<dbReference type="InterPro" id="IPR052578">
    <property type="entry name" value="PI_Transfer_CRAL-TRIO"/>
</dbReference>
<dbReference type="PANTHER" id="PTHR45824">
    <property type="entry name" value="GH16843P"/>
    <property type="match status" value="1"/>
</dbReference>
<dbReference type="SMART" id="SM00516">
    <property type="entry name" value="SEC14"/>
    <property type="match status" value="1"/>
</dbReference>
<dbReference type="SUPFAM" id="SSF52087">
    <property type="entry name" value="CRAL/TRIO domain"/>
    <property type="match status" value="1"/>
</dbReference>
<dbReference type="EMBL" id="BRXX01000179">
    <property type="protein sequence ID" value="GMH96206.1"/>
    <property type="molecule type" value="Genomic_DNA"/>
</dbReference>
<dbReference type="Gene3D" id="3.40.525.10">
    <property type="entry name" value="CRAL-TRIO lipid binding domain"/>
    <property type="match status" value="1"/>
</dbReference>
<name>A0A9W7BRN9_9STRA</name>
<sequence length="387" mass="43763">MKPPPPTSALSKGHPRKSIFRAGAGLKIIFRKLKAVLGKTFLFILPNKRRNDAPKPKPSSQTLTSTSTSTSTSTQNKPHNLTEYQYNLLYTFQENLLPLTPPSHESVPWGGPNPLTPTHPFTPLDLHLLESYLTVQSYPSLLLTTWPPSQCSSTPCPSSFSYLNTLKWRQTYRPFSLPPSLKSEASDGWLYTRSTTLPPKQPLIFYRPGLHKPESLESYIRNVIYNLERAAAVASENAKEEKYLGGKGRSDPRRYFFILDASGFTFSMIPSMSAVKKLFSMVGDHYPRRLGKLVIVNAGRASMVFWGMLKVLIPEDVKSKITIIGARENAREYLIQDIGVESIPDWLGGEDTWRYDVEEYLGEVDWTDEEAKAFMETNKEYCAEWLG</sequence>
<dbReference type="InterPro" id="IPR001251">
    <property type="entry name" value="CRAL-TRIO_dom"/>
</dbReference>
<dbReference type="PANTHER" id="PTHR45824:SF29">
    <property type="entry name" value="GH16843P"/>
    <property type="match status" value="1"/>
</dbReference>